<evidence type="ECO:0000313" key="15">
    <source>
        <dbReference type="Proteomes" id="UP000288812"/>
    </source>
</evidence>
<keyword evidence="8" id="KW-0862">Zinc</keyword>
<dbReference type="Pfam" id="PF12169">
    <property type="entry name" value="DNA_pol3_gamma3"/>
    <property type="match status" value="1"/>
</dbReference>
<evidence type="ECO:0000256" key="9">
    <source>
        <dbReference type="ARBA" id="ARBA00022840"/>
    </source>
</evidence>
<dbReference type="GO" id="GO:0046872">
    <property type="term" value="F:metal ion binding"/>
    <property type="evidence" value="ECO:0007669"/>
    <property type="project" value="UniProtKB-KW"/>
</dbReference>
<evidence type="ECO:0000256" key="11">
    <source>
        <dbReference type="ARBA" id="ARBA00049244"/>
    </source>
</evidence>
<dbReference type="GO" id="GO:0005524">
    <property type="term" value="F:ATP binding"/>
    <property type="evidence" value="ECO:0007669"/>
    <property type="project" value="UniProtKB-KW"/>
</dbReference>
<dbReference type="SUPFAM" id="SSF52540">
    <property type="entry name" value="P-loop containing nucleoside triphosphate hydrolases"/>
    <property type="match status" value="1"/>
</dbReference>
<dbReference type="Proteomes" id="UP000288812">
    <property type="component" value="Unassembled WGS sequence"/>
</dbReference>
<keyword evidence="9" id="KW-0067">ATP-binding</keyword>
<gene>
    <name evidence="14" type="primary">dnaX</name>
    <name evidence="14" type="ORF">EF514_10460</name>
</gene>
<dbReference type="CDD" id="cd18137">
    <property type="entry name" value="HLD_clamp_pol_III_gamma_tau"/>
    <property type="match status" value="1"/>
</dbReference>
<keyword evidence="4 14" id="KW-0548">Nucleotidyltransferase</keyword>
<organism evidence="14 15">
    <name type="scientific">Anaerosphaera multitolerans</name>
    <dbReference type="NCBI Taxonomy" id="2487351"/>
    <lineage>
        <taxon>Bacteria</taxon>
        <taxon>Bacillati</taxon>
        <taxon>Bacillota</taxon>
        <taxon>Tissierellia</taxon>
        <taxon>Tissierellales</taxon>
        <taxon>Peptoniphilaceae</taxon>
        <taxon>Anaerosphaera</taxon>
    </lineage>
</organism>
<dbReference type="EC" id="2.7.7.7" evidence="2"/>
<dbReference type="SUPFAM" id="SSF48019">
    <property type="entry name" value="post-AAA+ oligomerization domain-like"/>
    <property type="match status" value="1"/>
</dbReference>
<dbReference type="PRINTS" id="PR00300">
    <property type="entry name" value="CLPPROTEASEA"/>
</dbReference>
<dbReference type="Gene3D" id="1.10.8.60">
    <property type="match status" value="1"/>
</dbReference>
<dbReference type="GO" id="GO:0003887">
    <property type="term" value="F:DNA-directed DNA polymerase activity"/>
    <property type="evidence" value="ECO:0007669"/>
    <property type="project" value="UniProtKB-KW"/>
</dbReference>
<dbReference type="PANTHER" id="PTHR11669:SF0">
    <property type="entry name" value="PROTEIN STICHEL-LIKE 2"/>
    <property type="match status" value="1"/>
</dbReference>
<dbReference type="OrthoDB" id="9810148at2"/>
<dbReference type="InterPro" id="IPR012763">
    <property type="entry name" value="DNA_pol_III_sug/sutau_N"/>
</dbReference>
<dbReference type="NCBIfam" id="NF004046">
    <property type="entry name" value="PRK05563.1"/>
    <property type="match status" value="1"/>
</dbReference>
<reference evidence="14 15" key="1">
    <citation type="submission" date="2018-11" db="EMBL/GenBank/DDBJ databases">
        <title>Genome sequencing and assembly of Anaerosphaera sp. nov., GS7-6-2.</title>
        <authorList>
            <person name="Rettenmaier R."/>
            <person name="Liebl W."/>
            <person name="Zverlov V."/>
        </authorList>
    </citation>
    <scope>NUCLEOTIDE SEQUENCE [LARGE SCALE GENOMIC DNA]</scope>
    <source>
        <strain evidence="14 15">GS7-6-2</strain>
    </source>
</reference>
<name>A0A437S4B4_9FIRM</name>
<keyword evidence="5" id="KW-0235">DNA replication</keyword>
<evidence type="ECO:0000256" key="2">
    <source>
        <dbReference type="ARBA" id="ARBA00012417"/>
    </source>
</evidence>
<keyword evidence="6" id="KW-0479">Metal-binding</keyword>
<evidence type="ECO:0000256" key="6">
    <source>
        <dbReference type="ARBA" id="ARBA00022723"/>
    </source>
</evidence>
<dbReference type="NCBIfam" id="TIGR02397">
    <property type="entry name" value="dnaX_nterm"/>
    <property type="match status" value="1"/>
</dbReference>
<feature type="domain" description="AAA+ ATPase" evidence="13">
    <location>
        <begin position="36"/>
        <end position="178"/>
    </location>
</feature>
<keyword evidence="15" id="KW-1185">Reference proteome</keyword>
<dbReference type="InterPro" id="IPR048448">
    <property type="entry name" value="DnaX-like_C"/>
</dbReference>
<evidence type="ECO:0000259" key="13">
    <source>
        <dbReference type="SMART" id="SM00382"/>
    </source>
</evidence>
<evidence type="ECO:0000256" key="7">
    <source>
        <dbReference type="ARBA" id="ARBA00022741"/>
    </source>
</evidence>
<dbReference type="InterPro" id="IPR003593">
    <property type="entry name" value="AAA+_ATPase"/>
</dbReference>
<keyword evidence="12" id="KW-0175">Coiled coil</keyword>
<dbReference type="InterPro" id="IPR001270">
    <property type="entry name" value="ClpA/B"/>
</dbReference>
<dbReference type="GO" id="GO:0009360">
    <property type="term" value="C:DNA polymerase III complex"/>
    <property type="evidence" value="ECO:0007669"/>
    <property type="project" value="InterPro"/>
</dbReference>
<keyword evidence="10" id="KW-0239">DNA-directed DNA polymerase</keyword>
<dbReference type="SMART" id="SM00382">
    <property type="entry name" value="AAA"/>
    <property type="match status" value="1"/>
</dbReference>
<comment type="catalytic activity">
    <reaction evidence="11">
        <text>DNA(n) + a 2'-deoxyribonucleoside 5'-triphosphate = DNA(n+1) + diphosphate</text>
        <dbReference type="Rhea" id="RHEA:22508"/>
        <dbReference type="Rhea" id="RHEA-COMP:17339"/>
        <dbReference type="Rhea" id="RHEA-COMP:17340"/>
        <dbReference type="ChEBI" id="CHEBI:33019"/>
        <dbReference type="ChEBI" id="CHEBI:61560"/>
        <dbReference type="ChEBI" id="CHEBI:173112"/>
        <dbReference type="EC" id="2.7.7.7"/>
    </reaction>
</comment>
<evidence type="ECO:0000256" key="12">
    <source>
        <dbReference type="SAM" id="Coils"/>
    </source>
</evidence>
<dbReference type="Pfam" id="PF22608">
    <property type="entry name" value="DNAX_ATPase_lid"/>
    <property type="match status" value="1"/>
</dbReference>
<evidence type="ECO:0000313" key="14">
    <source>
        <dbReference type="EMBL" id="RVU53844.1"/>
    </source>
</evidence>
<dbReference type="Gene3D" id="3.40.50.300">
    <property type="entry name" value="P-loop containing nucleotide triphosphate hydrolases"/>
    <property type="match status" value="1"/>
</dbReference>
<dbReference type="InterPro" id="IPR050238">
    <property type="entry name" value="DNA_Rep/Repair_Clamp_Loader"/>
</dbReference>
<dbReference type="InterPro" id="IPR008921">
    <property type="entry name" value="DNA_pol3_clamp-load_cplx_C"/>
</dbReference>
<evidence type="ECO:0000256" key="1">
    <source>
        <dbReference type="ARBA" id="ARBA00006360"/>
    </source>
</evidence>
<dbReference type="InterPro" id="IPR022754">
    <property type="entry name" value="DNA_pol_III_gamma-3"/>
</dbReference>
<dbReference type="GO" id="GO:0006261">
    <property type="term" value="P:DNA-templated DNA replication"/>
    <property type="evidence" value="ECO:0007669"/>
    <property type="project" value="TreeGrafter"/>
</dbReference>
<protein>
    <recommendedName>
        <fullName evidence="2">DNA-directed DNA polymerase</fullName>
        <ecNumber evidence="2">2.7.7.7</ecNumber>
    </recommendedName>
</protein>
<keyword evidence="7" id="KW-0547">Nucleotide-binding</keyword>
<evidence type="ECO:0000256" key="10">
    <source>
        <dbReference type="ARBA" id="ARBA00022932"/>
    </source>
</evidence>
<dbReference type="Gene3D" id="1.20.272.10">
    <property type="match status" value="1"/>
</dbReference>
<dbReference type="FunFam" id="3.40.50.300:FF:000014">
    <property type="entry name" value="DNA polymerase III subunit gamma/tau"/>
    <property type="match status" value="1"/>
</dbReference>
<dbReference type="InterPro" id="IPR027417">
    <property type="entry name" value="P-loop_NTPase"/>
</dbReference>
<dbReference type="AlphaFoldDB" id="A0A437S4B4"/>
<dbReference type="InterPro" id="IPR045085">
    <property type="entry name" value="HLD_clamp_pol_III_gamma_tau"/>
</dbReference>
<dbReference type="RefSeq" id="WP_127725390.1">
    <property type="nucleotide sequence ID" value="NZ_RLIH01000026.1"/>
</dbReference>
<dbReference type="FunFam" id="1.10.8.60:FF:000013">
    <property type="entry name" value="DNA polymerase III subunit gamma/tau"/>
    <property type="match status" value="1"/>
</dbReference>
<comment type="similarity">
    <text evidence="1">Belongs to the DnaX/STICHEL family.</text>
</comment>
<keyword evidence="3 14" id="KW-0808">Transferase</keyword>
<evidence type="ECO:0000256" key="4">
    <source>
        <dbReference type="ARBA" id="ARBA00022695"/>
    </source>
</evidence>
<comment type="caution">
    <text evidence="14">The sequence shown here is derived from an EMBL/GenBank/DDBJ whole genome shotgun (WGS) entry which is preliminary data.</text>
</comment>
<evidence type="ECO:0000256" key="5">
    <source>
        <dbReference type="ARBA" id="ARBA00022705"/>
    </source>
</evidence>
<dbReference type="Pfam" id="PF20964">
    <property type="entry name" value="DnaX_C"/>
    <property type="match status" value="1"/>
</dbReference>
<dbReference type="Pfam" id="PF13177">
    <property type="entry name" value="DNA_pol3_delta2"/>
    <property type="match status" value="1"/>
</dbReference>
<evidence type="ECO:0000256" key="3">
    <source>
        <dbReference type="ARBA" id="ARBA00022679"/>
    </source>
</evidence>
<accession>A0A437S4B4</accession>
<dbReference type="EMBL" id="RLIH01000026">
    <property type="protein sequence ID" value="RVU53844.1"/>
    <property type="molecule type" value="Genomic_DNA"/>
</dbReference>
<dbReference type="CDD" id="cd00009">
    <property type="entry name" value="AAA"/>
    <property type="match status" value="1"/>
</dbReference>
<proteinExistence type="inferred from homology"/>
<feature type="coiled-coil region" evidence="12">
    <location>
        <begin position="353"/>
        <end position="380"/>
    </location>
</feature>
<evidence type="ECO:0000256" key="8">
    <source>
        <dbReference type="ARBA" id="ARBA00022833"/>
    </source>
</evidence>
<dbReference type="PANTHER" id="PTHR11669">
    <property type="entry name" value="REPLICATION FACTOR C / DNA POLYMERASE III GAMMA-TAU SUBUNIT"/>
    <property type="match status" value="1"/>
</dbReference>
<sequence length="545" mass="62429">MYQALYRKYRSRTFNELVGQDHIVTALKNQIKNEELSHAYLFSGTRGTGKTSAAKIFARAVNCLNPHEGEPCNECESCISILEDRVMDVVEMDAASNNGVDDIRELKEKVVYPPSTSKYKVYIIDEVHMLSKGAFNALLKILEEPPRHLIFILATTEPEKIPQTILSRTQRFNFKRISTQVIIENLRRITELENKSCDDEVFTLIANNSDGAMRDALSLLDQCLSFTDEHISYELATEVLGITNEEVVFKLVDALVDRDINRALTSLDNIYMSGKDITILISDLIVHFRNIMVVKTVKDFNELLYTTRIEEYSAISAKIDLDDILEILKILNKTLADIKYVQDKKTIFEMSVIKIINSKSDNLEKRIEILESIIDSLKNDGSLLSSDIKSVNIEAGSINKEKAVNIDKSFENKKSKVESKTPKEEKTVEMTKSSGTLNLNKILESWDSILNGFKQQKRVNIAVLLSMARVSDFKNNTLFIEYDEKNFFNYKAISTEDNVKFITDFLNNYFKENMEIKFQIANFKEKNEAIERVENIFGNENIERI</sequence>
<dbReference type="GO" id="GO:0003677">
    <property type="term" value="F:DNA binding"/>
    <property type="evidence" value="ECO:0007669"/>
    <property type="project" value="InterPro"/>
</dbReference>